<evidence type="ECO:0000313" key="2">
    <source>
        <dbReference type="Proteomes" id="UP000672032"/>
    </source>
</evidence>
<proteinExistence type="predicted"/>
<dbReference type="InterPro" id="IPR038883">
    <property type="entry name" value="AN11006-like"/>
</dbReference>
<evidence type="ECO:0000313" key="1">
    <source>
        <dbReference type="EMBL" id="QSZ35678.1"/>
    </source>
</evidence>
<reference evidence="1" key="1">
    <citation type="submission" date="2020-10" db="EMBL/GenBank/DDBJ databases">
        <title>Genome Sequence of Monilinia vaccinii-corymbosi Sheds Light on Mummy Berry Disease Infection of Blueberry and Mating Type.</title>
        <authorList>
            <person name="Yow A.G."/>
            <person name="Zhang Y."/>
            <person name="Bansal K."/>
            <person name="Eacker S.M."/>
            <person name="Sullivan S."/>
            <person name="Liachko I."/>
            <person name="Cubeta M.A."/>
            <person name="Rollins J.A."/>
            <person name="Ashrafi H."/>
        </authorList>
    </citation>
    <scope>NUCLEOTIDE SEQUENCE</scope>
    <source>
        <strain evidence="1">RL-1</strain>
    </source>
</reference>
<accession>A0A8A3PK31</accession>
<gene>
    <name evidence="1" type="ORF">DSL72_006800</name>
</gene>
<dbReference type="EMBL" id="CP063410">
    <property type="protein sequence ID" value="QSZ35678.1"/>
    <property type="molecule type" value="Genomic_DNA"/>
</dbReference>
<protein>
    <submittedName>
        <fullName evidence="1">Uncharacterized protein</fullName>
    </submittedName>
</protein>
<dbReference type="PANTHER" id="PTHR42085">
    <property type="entry name" value="F-BOX DOMAIN-CONTAINING PROTEIN"/>
    <property type="match status" value="1"/>
</dbReference>
<sequence>MLLQLPIRSAPSVKPFRFLNLPSEIRNTIYELVMCDIQDPKIPSSYDRSEDFAMNKHSIQPQLLRTCRQIHDEAKNVMLLGTNLFIEDQIIAEEELHTVYDFLQMLIIFRVPLFRLQRNQKAASRDGVRGNFNGCVMRHHISTIGQRSSRKQRVYSMMILHRHLKQFSAAIMQAEWFMLQRDQGTRHEVILLNPLVPASAELAFSKRHEATRVLSLETLKNLRGKLVPLMPLDLKQLDKLQIKNHTTEYPQDMISPKPTIRRPMTTEGIMKDLQQVMAVGDRYSQHGSFAYALSAYKLLGNKIFVWLYLCNEKQRGPFNEEGSQLESHIREMSLILCYVRTKIAVASMLEFEHDNREELQRLFNIVQEITDHVSKPMHWPRECSFRGYESDEFYRLCYKQDFGQVLSKTPGFLYLQAVAFRIMGKLGDVRTALEKVKLALTMLPNEPRIMAEKEKIERELQVISSSHET</sequence>
<dbReference type="PANTHER" id="PTHR42085:SF2">
    <property type="entry name" value="F-BOX DOMAIN-CONTAINING PROTEIN"/>
    <property type="match status" value="1"/>
</dbReference>
<name>A0A8A3PK31_9HELO</name>
<dbReference type="AlphaFoldDB" id="A0A8A3PK31"/>
<dbReference type="Proteomes" id="UP000672032">
    <property type="component" value="Chromosome 6"/>
</dbReference>
<organism evidence="1 2">
    <name type="scientific">Monilinia vaccinii-corymbosi</name>
    <dbReference type="NCBI Taxonomy" id="61207"/>
    <lineage>
        <taxon>Eukaryota</taxon>
        <taxon>Fungi</taxon>
        <taxon>Dikarya</taxon>
        <taxon>Ascomycota</taxon>
        <taxon>Pezizomycotina</taxon>
        <taxon>Leotiomycetes</taxon>
        <taxon>Helotiales</taxon>
        <taxon>Sclerotiniaceae</taxon>
        <taxon>Monilinia</taxon>
    </lineage>
</organism>
<keyword evidence="2" id="KW-1185">Reference proteome</keyword>
<dbReference type="OrthoDB" id="5229512at2759"/>